<keyword evidence="1" id="KW-0472">Membrane</keyword>
<sequence>EGQPEPRAAAGAGHLRFTGLTRRFRIATVTVVSDCLNRSLLRFFFWLSQNSSSVIIIFLTRIVLAFLGLFVYLVSATLVKAKLQV</sequence>
<reference evidence="2" key="3">
    <citation type="journal article" date="2017" name="Nature">
        <title>Genome sequence of the progenitor of the wheat D genome Aegilops tauschii.</title>
        <authorList>
            <person name="Luo M.C."/>
            <person name="Gu Y.Q."/>
            <person name="Puiu D."/>
            <person name="Wang H."/>
            <person name="Twardziok S.O."/>
            <person name="Deal K.R."/>
            <person name="Huo N."/>
            <person name="Zhu T."/>
            <person name="Wang L."/>
            <person name="Wang Y."/>
            <person name="McGuire P.E."/>
            <person name="Liu S."/>
            <person name="Long H."/>
            <person name="Ramasamy R.K."/>
            <person name="Rodriguez J.C."/>
            <person name="Van S.L."/>
            <person name="Yuan L."/>
            <person name="Wang Z."/>
            <person name="Xia Z."/>
            <person name="Xiao L."/>
            <person name="Anderson O.D."/>
            <person name="Ouyang S."/>
            <person name="Liang Y."/>
            <person name="Zimin A.V."/>
            <person name="Pertea G."/>
            <person name="Qi P."/>
            <person name="Bennetzen J.L."/>
            <person name="Dai X."/>
            <person name="Dawson M.W."/>
            <person name="Muller H.G."/>
            <person name="Kugler K."/>
            <person name="Rivarola-Duarte L."/>
            <person name="Spannagl M."/>
            <person name="Mayer K.F.X."/>
            <person name="Lu F.H."/>
            <person name="Bevan M.W."/>
            <person name="Leroy P."/>
            <person name="Li P."/>
            <person name="You F.M."/>
            <person name="Sun Q."/>
            <person name="Liu Z."/>
            <person name="Lyons E."/>
            <person name="Wicker T."/>
            <person name="Salzberg S.L."/>
            <person name="Devos K.M."/>
            <person name="Dvorak J."/>
        </authorList>
    </citation>
    <scope>NUCLEOTIDE SEQUENCE [LARGE SCALE GENOMIC DNA]</scope>
    <source>
        <strain evidence="2">cv. AL8/78</strain>
    </source>
</reference>
<evidence type="ECO:0000256" key="1">
    <source>
        <dbReference type="SAM" id="Phobius"/>
    </source>
</evidence>
<keyword evidence="1" id="KW-1133">Transmembrane helix</keyword>
<name>A0A453RKI7_AEGTS</name>
<reference evidence="3" key="2">
    <citation type="journal article" date="2017" name="Nat. Plants">
        <title>The Aegilops tauschii genome reveals multiple impacts of transposons.</title>
        <authorList>
            <person name="Zhao G."/>
            <person name="Zou C."/>
            <person name="Li K."/>
            <person name="Wang K."/>
            <person name="Li T."/>
            <person name="Gao L."/>
            <person name="Zhang X."/>
            <person name="Wang H."/>
            <person name="Yang Z."/>
            <person name="Liu X."/>
            <person name="Jiang W."/>
            <person name="Mao L."/>
            <person name="Kong X."/>
            <person name="Jiao Y."/>
            <person name="Jia J."/>
        </authorList>
    </citation>
    <scope>NUCLEOTIDE SEQUENCE [LARGE SCALE GENOMIC DNA]</scope>
    <source>
        <strain evidence="3">cv. AL8/78</strain>
    </source>
</reference>
<reference evidence="2" key="5">
    <citation type="journal article" date="2021" name="G3 (Bethesda)">
        <title>Aegilops tauschii genome assembly Aet v5.0 features greater sequence contiguity and improved annotation.</title>
        <authorList>
            <person name="Wang L."/>
            <person name="Zhu T."/>
            <person name="Rodriguez J.C."/>
            <person name="Deal K.R."/>
            <person name="Dubcovsky J."/>
            <person name="McGuire P.E."/>
            <person name="Lux T."/>
            <person name="Spannagl M."/>
            <person name="Mayer K.F.X."/>
            <person name="Baldrich P."/>
            <person name="Meyers B.C."/>
            <person name="Huo N."/>
            <person name="Gu Y.Q."/>
            <person name="Zhou H."/>
            <person name="Devos K.M."/>
            <person name="Bennetzen J.L."/>
            <person name="Unver T."/>
            <person name="Budak H."/>
            <person name="Gulick P.J."/>
            <person name="Galiba G."/>
            <person name="Kalapos B."/>
            <person name="Nelson D.R."/>
            <person name="Li P."/>
            <person name="You F.M."/>
            <person name="Luo M.C."/>
            <person name="Dvorak J."/>
        </authorList>
    </citation>
    <scope>NUCLEOTIDE SEQUENCE [LARGE SCALE GENOMIC DNA]</scope>
    <source>
        <strain evidence="2">cv. AL8/78</strain>
    </source>
</reference>
<dbReference type="EnsemblPlants" id="AET7Gv20612400.7">
    <property type="protein sequence ID" value="AET7Gv20612400.7"/>
    <property type="gene ID" value="AET7Gv20612400"/>
</dbReference>
<keyword evidence="1" id="KW-0812">Transmembrane</keyword>
<organism evidence="2 3">
    <name type="scientific">Aegilops tauschii subsp. strangulata</name>
    <name type="common">Goatgrass</name>
    <dbReference type="NCBI Taxonomy" id="200361"/>
    <lineage>
        <taxon>Eukaryota</taxon>
        <taxon>Viridiplantae</taxon>
        <taxon>Streptophyta</taxon>
        <taxon>Embryophyta</taxon>
        <taxon>Tracheophyta</taxon>
        <taxon>Spermatophyta</taxon>
        <taxon>Magnoliopsida</taxon>
        <taxon>Liliopsida</taxon>
        <taxon>Poales</taxon>
        <taxon>Poaceae</taxon>
        <taxon>BOP clade</taxon>
        <taxon>Pooideae</taxon>
        <taxon>Triticodae</taxon>
        <taxon>Triticeae</taxon>
        <taxon>Triticinae</taxon>
        <taxon>Aegilops</taxon>
    </lineage>
</organism>
<protein>
    <submittedName>
        <fullName evidence="2">Uncharacterized protein</fullName>
    </submittedName>
</protein>
<reference evidence="2" key="4">
    <citation type="submission" date="2019-03" db="UniProtKB">
        <authorList>
            <consortium name="EnsemblPlants"/>
        </authorList>
    </citation>
    <scope>IDENTIFICATION</scope>
</reference>
<proteinExistence type="predicted"/>
<dbReference type="AlphaFoldDB" id="A0A453RKI7"/>
<evidence type="ECO:0000313" key="2">
    <source>
        <dbReference type="EnsemblPlants" id="AET7Gv20612400.7"/>
    </source>
</evidence>
<feature type="transmembrane region" description="Helical" evidence="1">
    <location>
        <begin position="54"/>
        <end position="79"/>
    </location>
</feature>
<dbReference type="Gramene" id="AET7Gv20612400.7">
    <property type="protein sequence ID" value="AET7Gv20612400.7"/>
    <property type="gene ID" value="AET7Gv20612400"/>
</dbReference>
<dbReference type="Proteomes" id="UP000015105">
    <property type="component" value="Chromosome 7D"/>
</dbReference>
<keyword evidence="3" id="KW-1185">Reference proteome</keyword>
<reference evidence="3" key="1">
    <citation type="journal article" date="2014" name="Science">
        <title>Ancient hybridizations among the ancestral genomes of bread wheat.</title>
        <authorList>
            <consortium name="International Wheat Genome Sequencing Consortium,"/>
            <person name="Marcussen T."/>
            <person name="Sandve S.R."/>
            <person name="Heier L."/>
            <person name="Spannagl M."/>
            <person name="Pfeifer M."/>
            <person name="Jakobsen K.S."/>
            <person name="Wulff B.B."/>
            <person name="Steuernagel B."/>
            <person name="Mayer K.F."/>
            <person name="Olsen O.A."/>
        </authorList>
    </citation>
    <scope>NUCLEOTIDE SEQUENCE [LARGE SCALE GENOMIC DNA]</scope>
    <source>
        <strain evidence="3">cv. AL8/78</strain>
    </source>
</reference>
<evidence type="ECO:0000313" key="3">
    <source>
        <dbReference type="Proteomes" id="UP000015105"/>
    </source>
</evidence>
<accession>A0A453RKI7</accession>